<dbReference type="EMBL" id="CP137555">
    <property type="protein sequence ID" value="WOX06493.1"/>
    <property type="molecule type" value="Genomic_DNA"/>
</dbReference>
<keyword evidence="3" id="KW-1185">Reference proteome</keyword>
<sequence>MNEAVTRREVQIETGAGPLEGFLALPAGGQSLVLFAHGSGSSRFSPRNTMVAGELNAAGIGTLLFDLLTADEHRIDEFTREYRFDIDLLARRLVDALDWVKAQPDTQRLHLGLFGSSTGAAAALMAAAARPECVDAVVSRGGRPDLAGDALPRVEAATLMIVGGEDYQVIELNRAAAANMRCGPELRIVPGATHLFEEPGTLESVVALAIDWFQQTLRDD</sequence>
<dbReference type="InterPro" id="IPR050261">
    <property type="entry name" value="FrsA_esterase"/>
</dbReference>
<gene>
    <name evidence="2" type="ORF">R5R33_05000</name>
</gene>
<dbReference type="Proteomes" id="UP001302477">
    <property type="component" value="Chromosome"/>
</dbReference>
<dbReference type="InterPro" id="IPR002925">
    <property type="entry name" value="Dienelactn_hydro"/>
</dbReference>
<dbReference type="Gene3D" id="3.40.50.1820">
    <property type="entry name" value="alpha/beta hydrolase"/>
    <property type="match status" value="1"/>
</dbReference>
<keyword evidence="2" id="KW-0378">Hydrolase</keyword>
<evidence type="ECO:0000259" key="1">
    <source>
        <dbReference type="Pfam" id="PF01738"/>
    </source>
</evidence>
<dbReference type="RefSeq" id="WP_318954946.1">
    <property type="nucleotide sequence ID" value="NZ_CP137555.1"/>
</dbReference>
<evidence type="ECO:0000313" key="2">
    <source>
        <dbReference type="EMBL" id="WOX06493.1"/>
    </source>
</evidence>
<dbReference type="Pfam" id="PF01738">
    <property type="entry name" value="DLH"/>
    <property type="match status" value="1"/>
</dbReference>
<protein>
    <submittedName>
        <fullName evidence="2">Dienelactone hydrolase family protein</fullName>
    </submittedName>
</protein>
<organism evidence="2 3">
    <name type="scientific">Microbulbifer pacificus</name>
    <dbReference type="NCBI Taxonomy" id="407164"/>
    <lineage>
        <taxon>Bacteria</taxon>
        <taxon>Pseudomonadati</taxon>
        <taxon>Pseudomonadota</taxon>
        <taxon>Gammaproteobacteria</taxon>
        <taxon>Cellvibrionales</taxon>
        <taxon>Microbulbiferaceae</taxon>
        <taxon>Microbulbifer</taxon>
    </lineage>
</organism>
<dbReference type="PANTHER" id="PTHR22946">
    <property type="entry name" value="DIENELACTONE HYDROLASE DOMAIN-CONTAINING PROTEIN-RELATED"/>
    <property type="match status" value="1"/>
</dbReference>
<reference evidence="2 3" key="1">
    <citation type="submission" date="2023-10" db="EMBL/GenBank/DDBJ databases">
        <title>Description of Microbulbifer bruguierae sp. nov., isolated from the sediments of mangrove plant Bruguiera sexangula and comparative genomic analyses of the genus Microbulbifer.</title>
        <authorList>
            <person name="Long M."/>
        </authorList>
    </citation>
    <scope>NUCLEOTIDE SEQUENCE [LARGE SCALE GENOMIC DNA]</scope>
    <source>
        <strain evidence="2 3">SPO729</strain>
    </source>
</reference>
<feature type="domain" description="Dienelactone hydrolase" evidence="1">
    <location>
        <begin position="88"/>
        <end position="201"/>
    </location>
</feature>
<dbReference type="AlphaFoldDB" id="A0AAU0N2M0"/>
<accession>A0AAU0N2M0</accession>
<dbReference type="GO" id="GO:0016787">
    <property type="term" value="F:hydrolase activity"/>
    <property type="evidence" value="ECO:0007669"/>
    <property type="project" value="UniProtKB-KW"/>
</dbReference>
<dbReference type="SUPFAM" id="SSF53474">
    <property type="entry name" value="alpha/beta-Hydrolases"/>
    <property type="match status" value="1"/>
</dbReference>
<name>A0AAU0N2M0_9GAMM</name>
<dbReference type="InterPro" id="IPR029058">
    <property type="entry name" value="AB_hydrolase_fold"/>
</dbReference>
<evidence type="ECO:0000313" key="3">
    <source>
        <dbReference type="Proteomes" id="UP001302477"/>
    </source>
</evidence>
<dbReference type="KEGG" id="mpaf:R5R33_05000"/>
<proteinExistence type="predicted"/>